<dbReference type="InterPro" id="IPR011989">
    <property type="entry name" value="ARM-like"/>
</dbReference>
<dbReference type="InterPro" id="IPR021133">
    <property type="entry name" value="HEAT_type_2"/>
</dbReference>
<dbReference type="STRING" id="691883.A0A058ZF11"/>
<gene>
    <name evidence="4" type="ORF">H696_00128</name>
</gene>
<keyword evidence="5" id="KW-1185">Reference proteome</keyword>
<feature type="compositionally biased region" description="Basic and acidic residues" evidence="3">
    <location>
        <begin position="303"/>
        <end position="316"/>
    </location>
</feature>
<evidence type="ECO:0000256" key="1">
    <source>
        <dbReference type="ARBA" id="ARBA00022737"/>
    </source>
</evidence>
<dbReference type="OrthoDB" id="10252227at2759"/>
<dbReference type="eggNOG" id="KOG0392">
    <property type="taxonomic scope" value="Eukaryota"/>
</dbReference>
<protein>
    <recommendedName>
        <fullName evidence="6">Mot1 central domain-containing protein</fullName>
    </recommendedName>
</protein>
<sequence>MSSKLERLFHLLEDQRSTPAVRRAAARQLGEVQRRHPHELRYLIRRLHPLLRSPQWDARIAAGLALAEVASAVPQAPAAQPLAMRRRRAAARVIQESLAASQAASLADSRVPEGASTGAAPATTLPYSATVLADGESDDEADHASAAILTASAGSAADTTDGPAPIKSDPDVDEEAESGASIQRLNFRTFDFARVLRHGQALGSSSGVEYEVDWSRLNSRERLAVQRQQLIRLNLCDAAALGADPNVTELIFDRRLIRDRDLLAQAKLGAAAAAAAAAVKAEDASSNEGAVEGVLRGTAQLSARERQRQRLAERTKSRQAASASASGTVAVQVTDAMAGAGGDLSSTIGQEETPLGPDGAAGPAAGLEHDPFGSEWPFAEFFEILCHDLFDQSWEVRHGASIGLRELLKAHGAGLGLPHGTQAEAGAAPSLGALSRVHSEHLDDAAIRLLCLLVLDRFADYVEAERAVAPVRETAAQALGALVSVAGVGTVSRVWHAVSVISEQSSLVGQVAPSVAPGDDAGRDSWHVRLGAYLGLRYVVAIRPDLGPVTVPMVMPIVLNGINDPDDDVRAVACETLMPVVDVLTSTFFVTGAEAATERYLRFPRQLAALLSALVAALTGPVSSTPASSRAALSNVDDDLSAATAHALDLLGRLLVVRDVALAVFGIRPAASSPGDAPSPEEDSAPLRTGNLRGVVPPPPELLRAILPFSRHPVAAVRLSVLRLISMFLGSLAEGDPAAAAAEPDDLPTAAGAPLRALPWQWSMALWSTISRIVFQNFLLEAHAVRQ</sequence>
<feature type="region of interest" description="Disordered" evidence="3">
    <location>
        <begin position="303"/>
        <end position="326"/>
    </location>
</feature>
<dbReference type="GO" id="GO:0017025">
    <property type="term" value="F:TBP-class protein binding"/>
    <property type="evidence" value="ECO:0007669"/>
    <property type="project" value="InterPro"/>
</dbReference>
<feature type="region of interest" description="Disordered" evidence="3">
    <location>
        <begin position="152"/>
        <end position="178"/>
    </location>
</feature>
<dbReference type="PANTHER" id="PTHR36498">
    <property type="entry name" value="TATA-BINDING PROTEIN-ASSOCIATED FACTOR 172"/>
    <property type="match status" value="1"/>
</dbReference>
<dbReference type="Gene3D" id="1.25.10.10">
    <property type="entry name" value="Leucine-rich Repeat Variant"/>
    <property type="match status" value="2"/>
</dbReference>
<evidence type="ECO:0000313" key="4">
    <source>
        <dbReference type="EMBL" id="KCV72536.1"/>
    </source>
</evidence>
<accession>A0A058ZF11</accession>
<dbReference type="PANTHER" id="PTHR36498:SF1">
    <property type="entry name" value="TATA-BINDING PROTEIN-ASSOCIATED FACTOR 172"/>
    <property type="match status" value="1"/>
</dbReference>
<name>A0A058ZF11_FONAL</name>
<dbReference type="InterPro" id="IPR016024">
    <property type="entry name" value="ARM-type_fold"/>
</dbReference>
<feature type="compositionally biased region" description="Low complexity" evidence="3">
    <location>
        <begin position="152"/>
        <end position="162"/>
    </location>
</feature>
<dbReference type="GeneID" id="20524853"/>
<reference evidence="4" key="1">
    <citation type="submission" date="2013-04" db="EMBL/GenBank/DDBJ databases">
        <title>The Genome Sequence of Fonticula alba ATCC 38817.</title>
        <authorList>
            <consortium name="The Broad Institute Genomics Platform"/>
            <person name="Russ C."/>
            <person name="Cuomo C."/>
            <person name="Burger G."/>
            <person name="Gray M.W."/>
            <person name="Holland P.W.H."/>
            <person name="King N."/>
            <person name="Lang F.B.F."/>
            <person name="Roger A.J."/>
            <person name="Ruiz-Trillo I."/>
            <person name="Brown M."/>
            <person name="Walker B."/>
            <person name="Young S."/>
            <person name="Zeng Q."/>
            <person name="Gargeya S."/>
            <person name="Fitzgerald M."/>
            <person name="Haas B."/>
            <person name="Abouelleil A."/>
            <person name="Allen A.W."/>
            <person name="Alvarado L."/>
            <person name="Arachchi H.M."/>
            <person name="Berlin A.M."/>
            <person name="Chapman S.B."/>
            <person name="Gainer-Dewar J."/>
            <person name="Goldberg J."/>
            <person name="Griggs A."/>
            <person name="Gujja S."/>
            <person name="Hansen M."/>
            <person name="Howarth C."/>
            <person name="Imamovic A."/>
            <person name="Ireland A."/>
            <person name="Larimer J."/>
            <person name="McCowan C."/>
            <person name="Murphy C."/>
            <person name="Pearson M."/>
            <person name="Poon T.W."/>
            <person name="Priest M."/>
            <person name="Roberts A."/>
            <person name="Saif S."/>
            <person name="Shea T."/>
            <person name="Sisk P."/>
            <person name="Sykes S."/>
            <person name="Wortman J."/>
            <person name="Nusbaum C."/>
            <person name="Birren B."/>
        </authorList>
    </citation>
    <scope>NUCLEOTIDE SEQUENCE [LARGE SCALE GENOMIC DNA]</scope>
    <source>
        <strain evidence="4">ATCC 38817</strain>
    </source>
</reference>
<dbReference type="SUPFAM" id="SSF48371">
    <property type="entry name" value="ARM repeat"/>
    <property type="match status" value="1"/>
</dbReference>
<keyword evidence="1" id="KW-0677">Repeat</keyword>
<evidence type="ECO:0000256" key="3">
    <source>
        <dbReference type="SAM" id="MobiDB-lite"/>
    </source>
</evidence>
<dbReference type="GO" id="GO:0016887">
    <property type="term" value="F:ATP hydrolysis activity"/>
    <property type="evidence" value="ECO:0007669"/>
    <property type="project" value="InterPro"/>
</dbReference>
<dbReference type="AlphaFoldDB" id="A0A058ZF11"/>
<dbReference type="EMBL" id="KB932201">
    <property type="protein sequence ID" value="KCV72536.1"/>
    <property type="molecule type" value="Genomic_DNA"/>
</dbReference>
<feature type="region of interest" description="Disordered" evidence="3">
    <location>
        <begin position="671"/>
        <end position="693"/>
    </location>
</feature>
<dbReference type="InterPro" id="IPR000357">
    <property type="entry name" value="HEAT"/>
</dbReference>
<evidence type="ECO:0008006" key="6">
    <source>
        <dbReference type="Google" id="ProtNLM"/>
    </source>
</evidence>
<dbReference type="GO" id="GO:0003677">
    <property type="term" value="F:DNA binding"/>
    <property type="evidence" value="ECO:0007669"/>
    <property type="project" value="InterPro"/>
</dbReference>
<dbReference type="Proteomes" id="UP000030693">
    <property type="component" value="Unassembled WGS sequence"/>
</dbReference>
<dbReference type="Pfam" id="PF02985">
    <property type="entry name" value="HEAT"/>
    <property type="match status" value="1"/>
</dbReference>
<feature type="compositionally biased region" description="Low complexity" evidence="3">
    <location>
        <begin position="354"/>
        <end position="366"/>
    </location>
</feature>
<dbReference type="InterPro" id="IPR044972">
    <property type="entry name" value="Mot1"/>
</dbReference>
<dbReference type="RefSeq" id="XP_009492237.1">
    <property type="nucleotide sequence ID" value="XM_009493962.1"/>
</dbReference>
<organism evidence="4">
    <name type="scientific">Fonticula alba</name>
    <name type="common">Slime mold</name>
    <dbReference type="NCBI Taxonomy" id="691883"/>
    <lineage>
        <taxon>Eukaryota</taxon>
        <taxon>Rotosphaerida</taxon>
        <taxon>Fonticulaceae</taxon>
        <taxon>Fonticula</taxon>
    </lineage>
</organism>
<feature type="repeat" description="HEAT" evidence="2">
    <location>
        <begin position="554"/>
        <end position="591"/>
    </location>
</feature>
<proteinExistence type="predicted"/>
<evidence type="ECO:0000256" key="2">
    <source>
        <dbReference type="PROSITE-ProRule" id="PRU00103"/>
    </source>
</evidence>
<evidence type="ECO:0000313" key="5">
    <source>
        <dbReference type="Proteomes" id="UP000030693"/>
    </source>
</evidence>
<feature type="region of interest" description="Disordered" evidence="3">
    <location>
        <begin position="342"/>
        <end position="368"/>
    </location>
</feature>
<dbReference type="PROSITE" id="PS50077">
    <property type="entry name" value="HEAT_REPEAT"/>
    <property type="match status" value="1"/>
</dbReference>